<keyword evidence="8" id="KW-0443">Lipid metabolism</keyword>
<keyword evidence="18" id="KW-1185">Reference proteome</keyword>
<dbReference type="Gene3D" id="1.10.10.60">
    <property type="entry name" value="Homeodomain-like"/>
    <property type="match status" value="1"/>
</dbReference>
<evidence type="ECO:0000259" key="17">
    <source>
        <dbReference type="PROSITE" id="PS50922"/>
    </source>
</evidence>
<feature type="transmembrane region" description="Helical" evidence="15">
    <location>
        <begin position="232"/>
        <end position="253"/>
    </location>
</feature>
<evidence type="ECO:0000256" key="4">
    <source>
        <dbReference type="ARBA" id="ARBA00022679"/>
    </source>
</evidence>
<dbReference type="GO" id="GO:0005789">
    <property type="term" value="C:endoplasmic reticulum membrane"/>
    <property type="evidence" value="ECO:0007669"/>
    <property type="project" value="UniProtKB-SubCell"/>
</dbReference>
<feature type="DNA-binding region" description="Homeobox" evidence="11">
    <location>
        <begin position="91"/>
        <end position="151"/>
    </location>
</feature>
<evidence type="ECO:0000256" key="14">
    <source>
        <dbReference type="SAM" id="MobiDB-lite"/>
    </source>
</evidence>
<dbReference type="Pfam" id="PF00046">
    <property type="entry name" value="Homeodomain"/>
    <property type="match status" value="1"/>
</dbReference>
<dbReference type="InterPro" id="IPR009057">
    <property type="entry name" value="Homeodomain-like_sf"/>
</dbReference>
<evidence type="ECO:0000256" key="5">
    <source>
        <dbReference type="ARBA" id="ARBA00022692"/>
    </source>
</evidence>
<dbReference type="GO" id="GO:0005634">
    <property type="term" value="C:nucleus"/>
    <property type="evidence" value="ECO:0007669"/>
    <property type="project" value="UniProtKB-SubCell"/>
</dbReference>
<feature type="transmembrane region" description="Helical" evidence="15">
    <location>
        <begin position="327"/>
        <end position="353"/>
    </location>
</feature>
<evidence type="ECO:0000256" key="13">
    <source>
        <dbReference type="RuleBase" id="RU000682"/>
    </source>
</evidence>
<reference evidence="19" key="1">
    <citation type="submission" date="2025-08" db="UniProtKB">
        <authorList>
            <consortium name="RefSeq"/>
        </authorList>
    </citation>
    <scope>IDENTIFICATION</scope>
</reference>
<evidence type="ECO:0000313" key="19">
    <source>
        <dbReference type="RefSeq" id="XP_022079959.1"/>
    </source>
</evidence>
<evidence type="ECO:0000256" key="15">
    <source>
        <dbReference type="SAM" id="Phobius"/>
    </source>
</evidence>
<protein>
    <submittedName>
        <fullName evidence="19">Ceramide synthase 6-like isoform X1</fullName>
    </submittedName>
</protein>
<proteinExistence type="predicted"/>
<dbReference type="GO" id="GO:0046513">
    <property type="term" value="P:ceramide biosynthetic process"/>
    <property type="evidence" value="ECO:0007669"/>
    <property type="project" value="InterPro"/>
</dbReference>
<dbReference type="SMART" id="SM00389">
    <property type="entry name" value="HOX"/>
    <property type="match status" value="1"/>
</dbReference>
<keyword evidence="11 13" id="KW-0539">Nucleus</keyword>
<dbReference type="RefSeq" id="XP_022079959.1">
    <property type="nucleotide sequence ID" value="XM_022224267.1"/>
</dbReference>
<evidence type="ECO:0000256" key="1">
    <source>
        <dbReference type="ARBA" id="ARBA00004477"/>
    </source>
</evidence>
<evidence type="ECO:0000256" key="7">
    <source>
        <dbReference type="ARBA" id="ARBA00022989"/>
    </source>
</evidence>
<comment type="subcellular location">
    <subcellularLocation>
        <location evidence="1">Endoplasmic reticulum membrane</location>
        <topology evidence="1">Multi-pass membrane protein</topology>
    </subcellularLocation>
    <subcellularLocation>
        <location evidence="11 13">Nucleus</location>
    </subcellularLocation>
</comment>
<dbReference type="Pfam" id="PF03798">
    <property type="entry name" value="TRAM_LAG1_CLN8"/>
    <property type="match status" value="1"/>
</dbReference>
<feature type="domain" description="Homeobox" evidence="16">
    <location>
        <begin position="89"/>
        <end position="150"/>
    </location>
</feature>
<evidence type="ECO:0000256" key="9">
    <source>
        <dbReference type="ARBA" id="ARBA00023136"/>
    </source>
</evidence>
<evidence type="ECO:0000259" key="16">
    <source>
        <dbReference type="PROSITE" id="PS50071"/>
    </source>
</evidence>
<evidence type="ECO:0000256" key="12">
    <source>
        <dbReference type="PROSITE-ProRule" id="PRU00205"/>
    </source>
</evidence>
<feature type="compositionally biased region" description="Polar residues" evidence="14">
    <location>
        <begin position="386"/>
        <end position="400"/>
    </location>
</feature>
<dbReference type="SUPFAM" id="SSF46689">
    <property type="entry name" value="Homeodomain-like"/>
    <property type="match status" value="1"/>
</dbReference>
<feature type="transmembrane region" description="Helical" evidence="15">
    <location>
        <begin position="202"/>
        <end position="220"/>
    </location>
</feature>
<feature type="transmembrane region" description="Helical" evidence="15">
    <location>
        <begin position="273"/>
        <end position="295"/>
    </location>
</feature>
<evidence type="ECO:0000313" key="18">
    <source>
        <dbReference type="Proteomes" id="UP000694845"/>
    </source>
</evidence>
<dbReference type="GO" id="GO:0050291">
    <property type="term" value="F:sphingosine N-acyltransferase activity"/>
    <property type="evidence" value="ECO:0007669"/>
    <property type="project" value="InterPro"/>
</dbReference>
<keyword evidence="4" id="KW-0808">Transferase</keyword>
<keyword evidence="11 13" id="KW-0371">Homeobox</keyword>
<dbReference type="GeneID" id="110973426"/>
<keyword evidence="7 15" id="KW-1133">Transmembrane helix</keyword>
<feature type="domain" description="TLC" evidence="17">
    <location>
        <begin position="153"/>
        <end position="354"/>
    </location>
</feature>
<feature type="region of interest" description="Disordered" evidence="14">
    <location>
        <begin position="361"/>
        <end position="400"/>
    </location>
</feature>
<sequence length="400" mass="46232">MPSAHACVPAPYTHCIYRACGTMAGGLSAYVFNERFWFPANVTWADLRSTEDARYPQIEDIKYVAMLSITLVIIRLCCERLIFSPIGVAMGIRATSGYKPEANLILEKAFLSVTRNPDHKRLEGLSKQLDWSVRRVERWFRRRRNQERPSPLKKFTENSWRCAFYSFVFLYGIHYLPQEDWFWTSKGCWINFPYHALTPPLFNYYLLEWSFYISLLMSVFTDVRRKDFIANVVHHIATVMLIFFSYICNFTRIGSLVMVIHDVSDIFLEGAKITNYAGFVIVAHILFVIFTVVFFVTRVLLFPYWILGSIIIDSHTLIGAYPSKYFFMALLCVLYILHLYWFSIILSMVYCGLKNGKLENDSRSDVAEDTNTESSGDDKLARKNGAKTNSAQGNCVANHH</sequence>
<dbReference type="SMART" id="SM00724">
    <property type="entry name" value="TLC"/>
    <property type="match status" value="1"/>
</dbReference>
<keyword evidence="5 12" id="KW-0812">Transmembrane</keyword>
<evidence type="ECO:0000256" key="11">
    <source>
        <dbReference type="PROSITE-ProRule" id="PRU00108"/>
    </source>
</evidence>
<dbReference type="PROSITE" id="PS50922">
    <property type="entry name" value="TLC"/>
    <property type="match status" value="1"/>
</dbReference>
<evidence type="ECO:0000256" key="10">
    <source>
        <dbReference type="ARBA" id="ARBA00049036"/>
    </source>
</evidence>
<dbReference type="PIRSF" id="PIRSF005225">
    <property type="entry name" value="LAG1_LAC1"/>
    <property type="match status" value="1"/>
</dbReference>
<name>A0A8B7XGQ2_ACAPL</name>
<dbReference type="PANTHER" id="PTHR12560:SF0">
    <property type="entry name" value="LD18904P"/>
    <property type="match status" value="1"/>
</dbReference>
<dbReference type="OrthoDB" id="537032at2759"/>
<dbReference type="GO" id="GO:0003677">
    <property type="term" value="F:DNA binding"/>
    <property type="evidence" value="ECO:0007669"/>
    <property type="project" value="UniProtKB-UniRule"/>
</dbReference>
<dbReference type="InterPro" id="IPR006634">
    <property type="entry name" value="TLC-dom"/>
</dbReference>
<dbReference type="PANTHER" id="PTHR12560">
    <property type="entry name" value="LONGEVITY ASSURANCE FACTOR 1 LAG1"/>
    <property type="match status" value="1"/>
</dbReference>
<dbReference type="InterPro" id="IPR001356">
    <property type="entry name" value="HD"/>
</dbReference>
<feature type="transmembrane region" description="Helical" evidence="15">
    <location>
        <begin position="158"/>
        <end position="176"/>
    </location>
</feature>
<dbReference type="FunFam" id="1.10.10.60:FF:000020">
    <property type="entry name" value="Ceramide synthase 5"/>
    <property type="match status" value="1"/>
</dbReference>
<evidence type="ECO:0000256" key="6">
    <source>
        <dbReference type="ARBA" id="ARBA00022824"/>
    </source>
</evidence>
<keyword evidence="9 12" id="KW-0472">Membrane</keyword>
<dbReference type="UniPathway" id="UPA00222"/>
<dbReference type="Proteomes" id="UP000694845">
    <property type="component" value="Unplaced"/>
</dbReference>
<comment type="pathway">
    <text evidence="2">Lipid metabolism; sphingolipid metabolism.</text>
</comment>
<organism evidence="18 19">
    <name type="scientific">Acanthaster planci</name>
    <name type="common">Crown-of-thorns starfish</name>
    <dbReference type="NCBI Taxonomy" id="133434"/>
    <lineage>
        <taxon>Eukaryota</taxon>
        <taxon>Metazoa</taxon>
        <taxon>Echinodermata</taxon>
        <taxon>Eleutherozoa</taxon>
        <taxon>Asterozoa</taxon>
        <taxon>Asteroidea</taxon>
        <taxon>Valvatacea</taxon>
        <taxon>Valvatida</taxon>
        <taxon>Acanthasteridae</taxon>
        <taxon>Acanthaster</taxon>
    </lineage>
</organism>
<evidence type="ECO:0000256" key="2">
    <source>
        <dbReference type="ARBA" id="ARBA00004760"/>
    </source>
</evidence>
<feature type="transmembrane region" description="Helical" evidence="15">
    <location>
        <begin position="302"/>
        <end position="321"/>
    </location>
</feature>
<comment type="catalytic activity">
    <reaction evidence="10">
        <text>sphinganine + octadecanoyl-CoA = N-(octadecanoyl)-sphinganine + CoA + H(+)</text>
        <dbReference type="Rhea" id="RHEA:36547"/>
        <dbReference type="ChEBI" id="CHEBI:15378"/>
        <dbReference type="ChEBI" id="CHEBI:57287"/>
        <dbReference type="ChEBI" id="CHEBI:57394"/>
        <dbReference type="ChEBI" id="CHEBI:57817"/>
        <dbReference type="ChEBI" id="CHEBI:67033"/>
    </reaction>
    <physiologicalReaction direction="left-to-right" evidence="10">
        <dbReference type="Rhea" id="RHEA:36548"/>
    </physiologicalReaction>
</comment>
<evidence type="ECO:0000256" key="8">
    <source>
        <dbReference type="ARBA" id="ARBA00023098"/>
    </source>
</evidence>
<dbReference type="KEGG" id="aplc:110973426"/>
<dbReference type="PROSITE" id="PS50071">
    <property type="entry name" value="HOMEOBOX_2"/>
    <property type="match status" value="1"/>
</dbReference>
<keyword evidence="6" id="KW-0256">Endoplasmic reticulum</keyword>
<dbReference type="AlphaFoldDB" id="A0A8B7XGQ2"/>
<evidence type="ECO:0000256" key="3">
    <source>
        <dbReference type="ARBA" id="ARBA00004991"/>
    </source>
</evidence>
<dbReference type="InterPro" id="IPR016439">
    <property type="entry name" value="Lag1/Lac1-like"/>
</dbReference>
<comment type="pathway">
    <text evidence="3">Sphingolipid metabolism.</text>
</comment>
<keyword evidence="11 13" id="KW-0238">DNA-binding</keyword>
<accession>A0A8B7XGQ2</accession>
<gene>
    <name evidence="19" type="primary">LOC110973426</name>
</gene>